<gene>
    <name evidence="1" type="ORF">EJK53_2113</name>
</gene>
<dbReference type="AlphaFoldDB" id="A0A3Q9GBC2"/>
<dbReference type="EMBL" id="CP034662">
    <property type="protein sequence ID" value="AZQ93220.1"/>
    <property type="molecule type" value="Genomic_DNA"/>
</dbReference>
<protein>
    <submittedName>
        <fullName evidence="1">Uncharacterized protein</fullName>
    </submittedName>
</protein>
<evidence type="ECO:0000313" key="2">
    <source>
        <dbReference type="Proteomes" id="UP000280228"/>
    </source>
</evidence>
<dbReference type="NCBIfam" id="NF041631">
    <property type="entry name" value="KRQAASG_repeat"/>
    <property type="match status" value="1"/>
</dbReference>
<name>A0A3Q9GBC2_MORCA</name>
<dbReference type="Proteomes" id="UP000280228">
    <property type="component" value="Chromosome"/>
</dbReference>
<proteinExistence type="predicted"/>
<reference evidence="1 2" key="1">
    <citation type="submission" date="2018-12" db="EMBL/GenBank/DDBJ databases">
        <title>Persistence of Moraxella catarrhalis in Chronic Obstructive Pulmonary Disease and Regulation of the Hag/MID Adhesin.</title>
        <authorList>
            <person name="Murphy T."/>
            <person name="Zhao X."/>
            <person name="Vyas G."/>
            <person name="Aluvathingal J."/>
            <person name="Nadendla S."/>
            <person name="Tallon L."/>
            <person name="Tettelin H."/>
        </authorList>
    </citation>
    <scope>NUCLEOTIDE SEQUENCE [LARGE SCALE GENOMIC DNA]</scope>
    <source>
        <strain evidence="1 2">46P58B1</strain>
    </source>
</reference>
<sequence length="43" mass="4784">MFTVFLNCLKASSVKRQASSVKRQASSVNDYLHMTQPANPLTL</sequence>
<accession>A0A3Q9GBC2</accession>
<evidence type="ECO:0000313" key="1">
    <source>
        <dbReference type="EMBL" id="AZQ93220.1"/>
    </source>
</evidence>
<organism evidence="1 2">
    <name type="scientific">Moraxella catarrhalis</name>
    <name type="common">Branhamella catarrhalis</name>
    <dbReference type="NCBI Taxonomy" id="480"/>
    <lineage>
        <taxon>Bacteria</taxon>
        <taxon>Pseudomonadati</taxon>
        <taxon>Pseudomonadota</taxon>
        <taxon>Gammaproteobacteria</taxon>
        <taxon>Moraxellales</taxon>
        <taxon>Moraxellaceae</taxon>
        <taxon>Moraxella</taxon>
    </lineage>
</organism>
<dbReference type="RefSeq" id="WP_259457787.1">
    <property type="nucleotide sequence ID" value="NZ_CP034662.1"/>
</dbReference>